<feature type="compositionally biased region" description="Basic and acidic residues" evidence="1">
    <location>
        <begin position="551"/>
        <end position="566"/>
    </location>
</feature>
<reference evidence="2 3" key="1">
    <citation type="journal article" date="2019" name="Int. J. Syst. Evol. Microbiol.">
        <title>The Global Catalogue of Microorganisms (GCM) 10K type strain sequencing project: providing services to taxonomists for standard genome sequencing and annotation.</title>
        <authorList>
            <consortium name="The Broad Institute Genomics Platform"/>
            <consortium name="The Broad Institute Genome Sequencing Center for Infectious Disease"/>
            <person name="Wu L."/>
            <person name="Ma J."/>
        </authorList>
    </citation>
    <scope>NUCLEOTIDE SEQUENCE [LARGE SCALE GENOMIC DNA]</scope>
    <source>
        <strain evidence="2 3">JCM 14545</strain>
    </source>
</reference>
<accession>A0ABN2S8K0</accession>
<dbReference type="Proteomes" id="UP001501116">
    <property type="component" value="Unassembled WGS sequence"/>
</dbReference>
<feature type="compositionally biased region" description="Basic and acidic residues" evidence="1">
    <location>
        <begin position="246"/>
        <end position="284"/>
    </location>
</feature>
<feature type="compositionally biased region" description="Gly residues" evidence="1">
    <location>
        <begin position="644"/>
        <end position="654"/>
    </location>
</feature>
<feature type="region of interest" description="Disordered" evidence="1">
    <location>
        <begin position="396"/>
        <end position="446"/>
    </location>
</feature>
<protein>
    <submittedName>
        <fullName evidence="2">Uncharacterized protein</fullName>
    </submittedName>
</protein>
<feature type="region of interest" description="Disordered" evidence="1">
    <location>
        <begin position="458"/>
        <end position="723"/>
    </location>
</feature>
<feature type="compositionally biased region" description="Basic and acidic residues" evidence="1">
    <location>
        <begin position="504"/>
        <end position="515"/>
    </location>
</feature>
<feature type="compositionally biased region" description="Basic and acidic residues" evidence="1">
    <location>
        <begin position="585"/>
        <end position="598"/>
    </location>
</feature>
<keyword evidence="3" id="KW-1185">Reference proteome</keyword>
<sequence>MTGNPPADGGPKRSGRLTDGNSTNQGSLIPSRDGSPVIPANQNPIMPSHDGWPTTPGEGQTEKPLGPFRFPDPDPNDGVHQEWVPADQQVEWVEDDPANAVQRHLAEQRPQGSPMPVNHGPQMPSDHPVDWSKVHFPGPDGWSGGHHQWNPVTKQVDWIRDPITKAPPTEQIPVPGEHPAPQPHEPWRGPGPQQPDQPVDWSKVQIPDSDPDDGIHQQWVPEHGRVEWVRDMDPGMVPGPQMPSDHPVDWSKVKFPDTDPNDGGHLEYVPDHNRVEWVKDKPPGEVKTQQPDHNQNPGNGDTQHPVSHQPPPGGDTHHPDGGVDHVTSQQPNGGVDQVVHQPPQVLTPDEHGGVAWVADHGQWKLKWLGDPKKAPLLDNGPYELRVGKDGELQSVYNARDKNQPVRDFDSDQHGGHGDDKSGLMVGPDGKVHWVGPTDKAPFVDNGKIHIGKDGAIEFDGADAKTGGLSRTEADGKVLNTDPSAGAPPKGFHGQHRYGMLPDEQDTKIALRHDQGKLLGKQDPPATDGGGSGKPHEGDPNLPPGKSQKPHVKSERPDGGDGGKKDGGGGGNHPFDPASVNVLRRPPAEGKDGGKDGKDGGQNGGGDKKDGGGDGKQPLFPTTSTVTYRKPTVDKDGDKNKGKDGGSGGNGGPKGQGYTYTVPGPGNGGKDGGKDGGKKDGTGDKKDGADDKKDGTGDKKDGDGKDKKPKPLPAVKGPGGSGHLRFNKDDWNKLMSAFNTLNISLVDDATTNKEDGILGADFQVQPKSDWQPATKLNTWATGFGNSVVKVNDELHTRVDKFVSAMSWATEVFEKTDDLANYGLNEFVTEFPDLNSGGGKMGGKGA</sequence>
<feature type="compositionally biased region" description="Polar residues" evidence="1">
    <location>
        <begin position="287"/>
        <end position="306"/>
    </location>
</feature>
<feature type="compositionally biased region" description="Basic and acidic residues" evidence="1">
    <location>
        <begin position="398"/>
        <end position="421"/>
    </location>
</feature>
<proteinExistence type="predicted"/>
<gene>
    <name evidence="2" type="ORF">GCM10009754_68980</name>
</gene>
<feature type="region of interest" description="Disordered" evidence="1">
    <location>
        <begin position="1"/>
        <end position="81"/>
    </location>
</feature>
<evidence type="ECO:0000256" key="1">
    <source>
        <dbReference type="SAM" id="MobiDB-lite"/>
    </source>
</evidence>
<comment type="caution">
    <text evidence="2">The sequence shown here is derived from an EMBL/GenBank/DDBJ whole genome shotgun (WGS) entry which is preliminary data.</text>
</comment>
<feature type="compositionally biased region" description="Basic and acidic residues" evidence="1">
    <location>
        <begin position="630"/>
        <end position="643"/>
    </location>
</feature>
<organism evidence="2 3">
    <name type="scientific">Amycolatopsis minnesotensis</name>
    <dbReference type="NCBI Taxonomy" id="337894"/>
    <lineage>
        <taxon>Bacteria</taxon>
        <taxon>Bacillati</taxon>
        <taxon>Actinomycetota</taxon>
        <taxon>Actinomycetes</taxon>
        <taxon>Pseudonocardiales</taxon>
        <taxon>Pseudonocardiaceae</taxon>
        <taxon>Amycolatopsis</taxon>
    </lineage>
</organism>
<feature type="compositionally biased region" description="Basic and acidic residues" evidence="1">
    <location>
        <begin position="222"/>
        <end position="233"/>
    </location>
</feature>
<feature type="compositionally biased region" description="Polar residues" evidence="1">
    <location>
        <begin position="19"/>
        <end position="28"/>
    </location>
</feature>
<evidence type="ECO:0000313" key="3">
    <source>
        <dbReference type="Proteomes" id="UP001501116"/>
    </source>
</evidence>
<feature type="compositionally biased region" description="Basic and acidic residues" evidence="1">
    <location>
        <begin position="670"/>
        <end position="705"/>
    </location>
</feature>
<dbReference type="EMBL" id="BAAANN010000036">
    <property type="protein sequence ID" value="GAA1982271.1"/>
    <property type="molecule type" value="Genomic_DNA"/>
</dbReference>
<name>A0ABN2S8K0_9PSEU</name>
<feature type="region of interest" description="Disordered" evidence="1">
    <location>
        <begin position="106"/>
        <end position="353"/>
    </location>
</feature>
<evidence type="ECO:0000313" key="2">
    <source>
        <dbReference type="EMBL" id="GAA1982271.1"/>
    </source>
</evidence>